<name>A0A3A4KNX5_9NOCA</name>
<organism evidence="1 2">
    <name type="scientific">Nocardia panacis</name>
    <dbReference type="NCBI Taxonomy" id="2340916"/>
    <lineage>
        <taxon>Bacteria</taxon>
        <taxon>Bacillati</taxon>
        <taxon>Actinomycetota</taxon>
        <taxon>Actinomycetes</taxon>
        <taxon>Mycobacteriales</taxon>
        <taxon>Nocardiaceae</taxon>
        <taxon>Nocardia</taxon>
    </lineage>
</organism>
<dbReference type="RefSeq" id="WP_120041514.1">
    <property type="nucleotide sequence ID" value="NZ_QZFU01000019.1"/>
</dbReference>
<sequence length="154" mass="17441">MTYPETTHRANDRILPRKELLLLACRGLPHDDHPMLEAAGELAQLHEIRERTPAGQMDKLERRRGQLIRSIDLWVTVATPAPVYGARAHTETVGQLVDRLARLTAQAFIPLACAPDPVFYDAWVCLAEQADAYQDLVDDLRCGARKLPVRSRHW</sequence>
<dbReference type="AlphaFoldDB" id="A0A3A4KNX5"/>
<protein>
    <submittedName>
        <fullName evidence="1">DUF4254 domain-containing protein</fullName>
    </submittedName>
</protein>
<dbReference type="InterPro" id="IPR025350">
    <property type="entry name" value="DUF4254"/>
</dbReference>
<evidence type="ECO:0000313" key="1">
    <source>
        <dbReference type="EMBL" id="RJO74820.1"/>
    </source>
</evidence>
<keyword evidence="2" id="KW-1185">Reference proteome</keyword>
<gene>
    <name evidence="1" type="ORF">D5S18_15365</name>
</gene>
<dbReference type="Pfam" id="PF14063">
    <property type="entry name" value="DUF4254"/>
    <property type="match status" value="1"/>
</dbReference>
<reference evidence="1 2" key="1">
    <citation type="submission" date="2018-09" db="EMBL/GenBank/DDBJ databases">
        <title>YIM PH21274 draft genome.</title>
        <authorList>
            <person name="Miao C."/>
        </authorList>
    </citation>
    <scope>NUCLEOTIDE SEQUENCE [LARGE SCALE GENOMIC DNA]</scope>
    <source>
        <strain evidence="1 2">YIM PH 21724</strain>
    </source>
</reference>
<accession>A0A3A4KNX5</accession>
<comment type="caution">
    <text evidence="1">The sequence shown here is derived from an EMBL/GenBank/DDBJ whole genome shotgun (WGS) entry which is preliminary data.</text>
</comment>
<evidence type="ECO:0000313" key="2">
    <source>
        <dbReference type="Proteomes" id="UP000266677"/>
    </source>
</evidence>
<dbReference type="Proteomes" id="UP000266677">
    <property type="component" value="Unassembled WGS sequence"/>
</dbReference>
<dbReference type="EMBL" id="QZFU01000019">
    <property type="protein sequence ID" value="RJO74820.1"/>
    <property type="molecule type" value="Genomic_DNA"/>
</dbReference>
<proteinExistence type="predicted"/>
<dbReference type="OrthoDB" id="3352146at2"/>